<gene>
    <name evidence="1" type="ORF">HDIA_2620</name>
</gene>
<organism evidence="1 2">
    <name type="scientific">Hartmannibacter diazotrophicus</name>
    <dbReference type="NCBI Taxonomy" id="1482074"/>
    <lineage>
        <taxon>Bacteria</taxon>
        <taxon>Pseudomonadati</taxon>
        <taxon>Pseudomonadota</taxon>
        <taxon>Alphaproteobacteria</taxon>
        <taxon>Hyphomicrobiales</taxon>
        <taxon>Pleomorphomonadaceae</taxon>
        <taxon>Hartmannibacter</taxon>
    </lineage>
</organism>
<accession>A0A2C9D8U8</accession>
<evidence type="ECO:0000313" key="2">
    <source>
        <dbReference type="Proteomes" id="UP000223606"/>
    </source>
</evidence>
<protein>
    <submittedName>
        <fullName evidence="1">Uncharacterized protein</fullName>
    </submittedName>
</protein>
<keyword evidence="2" id="KW-1185">Reference proteome</keyword>
<dbReference type="AlphaFoldDB" id="A0A2C9D8U8"/>
<reference evidence="2" key="1">
    <citation type="submission" date="2017-09" db="EMBL/GenBank/DDBJ databases">
        <title>Genome sequence of Nannocystis excedens DSM 71.</title>
        <authorList>
            <person name="Blom J."/>
        </authorList>
    </citation>
    <scope>NUCLEOTIDE SEQUENCE [LARGE SCALE GENOMIC DNA]</scope>
    <source>
        <strain evidence="2">type strain: E19</strain>
    </source>
</reference>
<proteinExistence type="predicted"/>
<dbReference type="RefSeq" id="WP_173796228.1">
    <property type="nucleotide sequence ID" value="NZ_LT960614.1"/>
</dbReference>
<dbReference type="EMBL" id="LT960614">
    <property type="protein sequence ID" value="SON56161.1"/>
    <property type="molecule type" value="Genomic_DNA"/>
</dbReference>
<name>A0A2C9D8U8_9HYPH</name>
<evidence type="ECO:0000313" key="1">
    <source>
        <dbReference type="EMBL" id="SON56161.1"/>
    </source>
</evidence>
<dbReference type="Proteomes" id="UP000223606">
    <property type="component" value="Chromosome 1"/>
</dbReference>
<sequence>MNRQILLGVIVCLALGIGALGYQVYRDNKQPDGVSISVGRDGVSIEQN</sequence>
<dbReference type="KEGG" id="hdi:HDIA_2620"/>